<feature type="domain" description="Cadherin" evidence="17">
    <location>
        <begin position="2425"/>
        <end position="2527"/>
    </location>
</feature>
<dbReference type="FunFam" id="2.60.40.60:FF:000116">
    <property type="entry name" value="Dachsous cadherin-related 2"/>
    <property type="match status" value="1"/>
</dbReference>
<evidence type="ECO:0000259" key="17">
    <source>
        <dbReference type="PROSITE" id="PS50268"/>
    </source>
</evidence>
<feature type="domain" description="Cadherin" evidence="17">
    <location>
        <begin position="1312"/>
        <end position="1425"/>
    </location>
</feature>
<protein>
    <recommendedName>
        <fullName evidence="12">Protocadherin-16</fullName>
    </recommendedName>
    <alternativeName>
        <fullName evidence="13">Protein dachsous homolog 1</fullName>
    </alternativeName>
</protein>
<dbReference type="EMBL" id="JACMRX010000004">
    <property type="protein sequence ID" value="KAF7991481.1"/>
    <property type="molecule type" value="Genomic_DNA"/>
</dbReference>
<dbReference type="GO" id="GO:0016477">
    <property type="term" value="P:cell migration"/>
    <property type="evidence" value="ECO:0007669"/>
    <property type="project" value="UniProtKB-ARBA"/>
</dbReference>
<feature type="domain" description="Cadherin" evidence="17">
    <location>
        <begin position="1100"/>
        <end position="1202"/>
    </location>
</feature>
<dbReference type="InterPro" id="IPR015919">
    <property type="entry name" value="Cadherin-like_sf"/>
</dbReference>
<keyword evidence="6 14" id="KW-0106">Calcium</keyword>
<dbReference type="PRINTS" id="PR00205">
    <property type="entry name" value="CADHERIN"/>
</dbReference>
<dbReference type="InterPro" id="IPR020894">
    <property type="entry name" value="Cadherin_CS"/>
</dbReference>
<evidence type="ECO:0000256" key="15">
    <source>
        <dbReference type="SAM" id="MobiDB-lite"/>
    </source>
</evidence>
<feature type="region of interest" description="Disordered" evidence="15">
    <location>
        <begin position="3104"/>
        <end position="3172"/>
    </location>
</feature>
<dbReference type="PANTHER" id="PTHR24026:SF126">
    <property type="entry name" value="PROTOCADHERIN FAT 4"/>
    <property type="match status" value="1"/>
</dbReference>
<comment type="caution">
    <text evidence="18">The sequence shown here is derived from an EMBL/GenBank/DDBJ whole genome shotgun (WGS) entry which is preliminary data.</text>
</comment>
<feature type="domain" description="Cadherin" evidence="17">
    <location>
        <begin position="998"/>
        <end position="1099"/>
    </location>
</feature>
<dbReference type="PROSITE" id="PS50268">
    <property type="entry name" value="CADHERIN_2"/>
    <property type="match status" value="26"/>
</dbReference>
<dbReference type="Proteomes" id="UP000639338">
    <property type="component" value="Unassembled WGS sequence"/>
</dbReference>
<evidence type="ECO:0000256" key="13">
    <source>
        <dbReference type="ARBA" id="ARBA00079083"/>
    </source>
</evidence>
<evidence type="ECO:0000256" key="1">
    <source>
        <dbReference type="ARBA" id="ARBA00004251"/>
    </source>
</evidence>
<feature type="compositionally biased region" description="Low complexity" evidence="15">
    <location>
        <begin position="3059"/>
        <end position="3078"/>
    </location>
</feature>
<feature type="domain" description="Cadherin" evidence="17">
    <location>
        <begin position="571"/>
        <end position="676"/>
    </location>
</feature>
<dbReference type="FunFam" id="2.60.40.60:FF:000134">
    <property type="entry name" value="protocadherin Fat 4"/>
    <property type="match status" value="1"/>
</dbReference>
<evidence type="ECO:0000313" key="19">
    <source>
        <dbReference type="Proteomes" id="UP000639338"/>
    </source>
</evidence>
<feature type="domain" description="Cadherin" evidence="17">
    <location>
        <begin position="792"/>
        <end position="894"/>
    </location>
</feature>
<reference evidence="18 19" key="1">
    <citation type="submission" date="2020-08" db="EMBL/GenBank/DDBJ databases">
        <title>Aphidius gifuensis genome sequencing and assembly.</title>
        <authorList>
            <person name="Du Z."/>
        </authorList>
    </citation>
    <scope>NUCLEOTIDE SEQUENCE [LARGE SCALE GENOMIC DNA]</scope>
    <source>
        <strain evidence="18">YNYX2018</strain>
        <tissue evidence="18">Adults</tissue>
    </source>
</reference>
<name>A0A834XRI5_APHGI</name>
<evidence type="ECO:0000256" key="5">
    <source>
        <dbReference type="ARBA" id="ARBA00022737"/>
    </source>
</evidence>
<feature type="domain" description="Cadherin" evidence="17">
    <location>
        <begin position="466"/>
        <end position="570"/>
    </location>
</feature>
<keyword evidence="9 16" id="KW-0472">Membrane</keyword>
<feature type="domain" description="Cadherin" evidence="17">
    <location>
        <begin position="679"/>
        <end position="791"/>
    </location>
</feature>
<dbReference type="CDD" id="cd11304">
    <property type="entry name" value="Cadherin_repeat"/>
    <property type="match status" value="27"/>
</dbReference>
<dbReference type="FunFam" id="2.60.40.60:FF:000140">
    <property type="entry name" value="Dachsous cadherin-related 1"/>
    <property type="match status" value="1"/>
</dbReference>
<feature type="domain" description="Cadherin" evidence="17">
    <location>
        <begin position="895"/>
        <end position="997"/>
    </location>
</feature>
<dbReference type="SMART" id="SM00112">
    <property type="entry name" value="CA"/>
    <property type="match status" value="27"/>
</dbReference>
<feature type="domain" description="Cadherin" evidence="17">
    <location>
        <begin position="142"/>
        <end position="247"/>
    </location>
</feature>
<dbReference type="FunFam" id="2.60.40.60:FF:000035">
    <property type="entry name" value="Protocadherin Fat 3"/>
    <property type="match status" value="1"/>
</dbReference>
<dbReference type="InterPro" id="IPR002126">
    <property type="entry name" value="Cadherin-like_dom"/>
</dbReference>
<feature type="region of interest" description="Disordered" evidence="15">
    <location>
        <begin position="3017"/>
        <end position="3040"/>
    </location>
</feature>
<feature type="domain" description="Cadherin" evidence="17">
    <location>
        <begin position="1204"/>
        <end position="1311"/>
    </location>
</feature>
<keyword evidence="4" id="KW-0732">Signal</keyword>
<evidence type="ECO:0000256" key="6">
    <source>
        <dbReference type="ARBA" id="ARBA00022837"/>
    </source>
</evidence>
<accession>A0A834XRI5</accession>
<dbReference type="SUPFAM" id="SSF49313">
    <property type="entry name" value="Cadherin-like"/>
    <property type="match status" value="26"/>
</dbReference>
<dbReference type="PROSITE" id="PS00232">
    <property type="entry name" value="CADHERIN_1"/>
    <property type="match status" value="13"/>
</dbReference>
<keyword evidence="19" id="KW-1185">Reference proteome</keyword>
<feature type="domain" description="Cadherin" evidence="17">
    <location>
        <begin position="2079"/>
        <end position="2150"/>
    </location>
</feature>
<evidence type="ECO:0000256" key="14">
    <source>
        <dbReference type="PROSITE-ProRule" id="PRU00043"/>
    </source>
</evidence>
<feature type="region of interest" description="Disordered" evidence="15">
    <location>
        <begin position="3058"/>
        <end position="3078"/>
    </location>
</feature>
<feature type="domain" description="Cadherin" evidence="17">
    <location>
        <begin position="2871"/>
        <end position="2963"/>
    </location>
</feature>
<evidence type="ECO:0000256" key="11">
    <source>
        <dbReference type="ARBA" id="ARBA00062150"/>
    </source>
</evidence>
<evidence type="ECO:0000256" key="4">
    <source>
        <dbReference type="ARBA" id="ARBA00022729"/>
    </source>
</evidence>
<keyword evidence="7" id="KW-0130">Cell adhesion</keyword>
<comment type="subcellular location">
    <subcellularLocation>
        <location evidence="1">Cell membrane</location>
        <topology evidence="1">Single-pass type I membrane protein</topology>
    </subcellularLocation>
</comment>
<feature type="transmembrane region" description="Helical" evidence="16">
    <location>
        <begin position="21"/>
        <end position="39"/>
    </location>
</feature>
<feature type="compositionally biased region" description="Polar residues" evidence="15">
    <location>
        <begin position="3120"/>
        <end position="3131"/>
    </location>
</feature>
<dbReference type="PANTHER" id="PTHR24026">
    <property type="entry name" value="FAT ATYPICAL CADHERIN-RELATED"/>
    <property type="match status" value="1"/>
</dbReference>
<gene>
    <name evidence="18" type="ORF">HCN44_008793</name>
</gene>
<evidence type="ECO:0000256" key="3">
    <source>
        <dbReference type="ARBA" id="ARBA00022692"/>
    </source>
</evidence>
<dbReference type="Pfam" id="PF00028">
    <property type="entry name" value="Cadherin"/>
    <property type="match status" value="21"/>
</dbReference>
<feature type="domain" description="Cadherin" evidence="17">
    <location>
        <begin position="367"/>
        <end position="465"/>
    </location>
</feature>
<feature type="domain" description="Cadherin" evidence="17">
    <location>
        <begin position="2202"/>
        <end position="2311"/>
    </location>
</feature>
<dbReference type="FunFam" id="2.60.40.60:FF:000002">
    <property type="entry name" value="Protocadherin alpha 2"/>
    <property type="match status" value="1"/>
</dbReference>
<evidence type="ECO:0000256" key="9">
    <source>
        <dbReference type="ARBA" id="ARBA00023136"/>
    </source>
</evidence>
<dbReference type="GO" id="GO:0005886">
    <property type="term" value="C:plasma membrane"/>
    <property type="evidence" value="ECO:0007669"/>
    <property type="project" value="UniProtKB-SubCell"/>
</dbReference>
<dbReference type="OrthoDB" id="6252479at2759"/>
<dbReference type="FunFam" id="2.60.40.60:FF:000015">
    <property type="entry name" value="FAT atypical cadherin 1"/>
    <property type="match status" value="2"/>
</dbReference>
<evidence type="ECO:0000256" key="2">
    <source>
        <dbReference type="ARBA" id="ARBA00022475"/>
    </source>
</evidence>
<feature type="domain" description="Cadherin" evidence="17">
    <location>
        <begin position="1737"/>
        <end position="1839"/>
    </location>
</feature>
<dbReference type="FunFam" id="2.60.40.60:FF:000102">
    <property type="entry name" value="Dachsous cadherin-related 1b"/>
    <property type="match status" value="1"/>
</dbReference>
<feature type="domain" description="Cadherin" evidence="17">
    <location>
        <begin position="1970"/>
        <end position="2078"/>
    </location>
</feature>
<evidence type="ECO:0000256" key="12">
    <source>
        <dbReference type="ARBA" id="ARBA00072299"/>
    </source>
</evidence>
<dbReference type="FunFam" id="2.60.40.60:FF:000279">
    <property type="entry name" value="Protocadherin-16, putative"/>
    <property type="match status" value="1"/>
</dbReference>
<feature type="domain" description="Cadherin" evidence="17">
    <location>
        <begin position="45"/>
        <end position="135"/>
    </location>
</feature>
<dbReference type="GO" id="GO:0009887">
    <property type="term" value="P:animal organ morphogenesis"/>
    <property type="evidence" value="ECO:0007669"/>
    <property type="project" value="UniProtKB-ARBA"/>
</dbReference>
<evidence type="ECO:0000313" key="18">
    <source>
        <dbReference type="EMBL" id="KAF7991481.1"/>
    </source>
</evidence>
<proteinExistence type="predicted"/>
<dbReference type="GO" id="GO:0007163">
    <property type="term" value="P:establishment or maintenance of cell polarity"/>
    <property type="evidence" value="ECO:0007669"/>
    <property type="project" value="UniProtKB-ARBA"/>
</dbReference>
<feature type="domain" description="Cadherin" evidence="17">
    <location>
        <begin position="1865"/>
        <end position="1969"/>
    </location>
</feature>
<dbReference type="FunFam" id="2.60.40.60:FF:000081">
    <property type="entry name" value="protocadherin Fat 4"/>
    <property type="match status" value="1"/>
</dbReference>
<evidence type="ECO:0000256" key="8">
    <source>
        <dbReference type="ARBA" id="ARBA00022989"/>
    </source>
</evidence>
<keyword evidence="8 16" id="KW-1133">Transmembrane helix</keyword>
<feature type="domain" description="Cadherin" evidence="17">
    <location>
        <begin position="2628"/>
        <end position="2736"/>
    </location>
</feature>
<feature type="region of interest" description="Disordered" evidence="15">
    <location>
        <begin position="3325"/>
        <end position="3346"/>
    </location>
</feature>
<dbReference type="FunFam" id="2.60.40.60:FF:000226">
    <property type="entry name" value="Dachsous, isoform B"/>
    <property type="match status" value="1"/>
</dbReference>
<keyword evidence="10" id="KW-0325">Glycoprotein</keyword>
<dbReference type="GO" id="GO:0060429">
    <property type="term" value="P:epithelium development"/>
    <property type="evidence" value="ECO:0007669"/>
    <property type="project" value="UniProtKB-ARBA"/>
</dbReference>
<keyword evidence="2" id="KW-1003">Cell membrane</keyword>
<dbReference type="InterPro" id="IPR027397">
    <property type="entry name" value="Catenin-bd_sf"/>
</dbReference>
<dbReference type="GO" id="GO:0005509">
    <property type="term" value="F:calcium ion binding"/>
    <property type="evidence" value="ECO:0007669"/>
    <property type="project" value="UniProtKB-UniRule"/>
</dbReference>
<keyword evidence="5" id="KW-0677">Repeat</keyword>
<comment type="subunit">
    <text evidence="11">Heterophilic interaction with FAT4; this interaction affects their respective protein levels.</text>
</comment>
<feature type="domain" description="Cadherin" evidence="17">
    <location>
        <begin position="1536"/>
        <end position="1735"/>
    </location>
</feature>
<keyword evidence="3 16" id="KW-0812">Transmembrane</keyword>
<dbReference type="Gene3D" id="2.60.40.60">
    <property type="entry name" value="Cadherins"/>
    <property type="match status" value="27"/>
</dbReference>
<feature type="transmembrane region" description="Helical" evidence="16">
    <location>
        <begin position="2981"/>
        <end position="3006"/>
    </location>
</feature>
<dbReference type="FunFam" id="2.60.40.60:FF:000020">
    <property type="entry name" value="Dachsous cadherin-related 1b"/>
    <property type="match status" value="5"/>
</dbReference>
<feature type="domain" description="Cadherin" evidence="17">
    <location>
        <begin position="2311"/>
        <end position="2410"/>
    </location>
</feature>
<organism evidence="18 19">
    <name type="scientific">Aphidius gifuensis</name>
    <name type="common">Parasitoid wasp</name>
    <dbReference type="NCBI Taxonomy" id="684658"/>
    <lineage>
        <taxon>Eukaryota</taxon>
        <taxon>Metazoa</taxon>
        <taxon>Ecdysozoa</taxon>
        <taxon>Arthropoda</taxon>
        <taxon>Hexapoda</taxon>
        <taxon>Insecta</taxon>
        <taxon>Pterygota</taxon>
        <taxon>Neoptera</taxon>
        <taxon>Endopterygota</taxon>
        <taxon>Hymenoptera</taxon>
        <taxon>Apocrita</taxon>
        <taxon>Ichneumonoidea</taxon>
        <taxon>Braconidae</taxon>
        <taxon>Aphidiinae</taxon>
        <taxon>Aphidius</taxon>
    </lineage>
</organism>
<evidence type="ECO:0000256" key="10">
    <source>
        <dbReference type="ARBA" id="ARBA00023180"/>
    </source>
</evidence>
<feature type="compositionally biased region" description="Low complexity" evidence="15">
    <location>
        <begin position="3150"/>
        <end position="3164"/>
    </location>
</feature>
<evidence type="ECO:0000256" key="7">
    <source>
        <dbReference type="ARBA" id="ARBA00022889"/>
    </source>
</evidence>
<dbReference type="GO" id="GO:0007156">
    <property type="term" value="P:homophilic cell adhesion via plasma membrane adhesion molecules"/>
    <property type="evidence" value="ECO:0007669"/>
    <property type="project" value="InterPro"/>
</dbReference>
<feature type="domain" description="Cadherin" evidence="17">
    <location>
        <begin position="248"/>
        <end position="354"/>
    </location>
</feature>
<feature type="domain" description="Cadherin" evidence="17">
    <location>
        <begin position="2745"/>
        <end position="2853"/>
    </location>
</feature>
<dbReference type="FunFam" id="2.60.40.60:FF:000007">
    <property type="entry name" value="Protocadherin alpha 2"/>
    <property type="match status" value="1"/>
</dbReference>
<evidence type="ECO:0000256" key="16">
    <source>
        <dbReference type="SAM" id="Phobius"/>
    </source>
</evidence>
<dbReference type="Gene3D" id="4.10.900.10">
    <property type="entry name" value="TCF3-CBD (Catenin binding domain)"/>
    <property type="match status" value="1"/>
</dbReference>
<dbReference type="GO" id="GO:0048729">
    <property type="term" value="P:tissue morphogenesis"/>
    <property type="evidence" value="ECO:0007669"/>
    <property type="project" value="UniProtKB-ARBA"/>
</dbReference>
<feature type="domain" description="Cadherin" evidence="17">
    <location>
        <begin position="1426"/>
        <end position="1534"/>
    </location>
</feature>
<sequence length="3435" mass="380395">MEEETRRRKRSSLSLLKIGGDGVGYFSILFVFLIGILSANSNVKSEIIKYLEISENTPPGSRIGFIDADNPPYLIVPVPGSPVTTDLTVDPGTGEIRTKVQLDRETTPSYSLVALTQNIRIVIKILDENDNAPIFPVDNIIIEYPENSPRDSKRALPPAKDPDLGQYSTQKYEIINGNNDNLFKLSQHRGRDGVLYVDLQNSGQLDRELCSFYKLLIEANDGGIPSLRSQLNVTIIIQDVNDNPPVFNQTRYTASIAENATIGTSVLQVNASDADIGINGDIEYSINRRQSDRDEMFKINTKTGMIYVNKQLDFETKENHELVIVARDLGIQPLETSVFLTVYVQDVNDNQPMINVIFLTDDATPKISESAQPGEFIARISISDPDSRNEYSNATVTLNGGDGNFGLATRDNIIYLVVVERKLDREYKSIYNLSVEATDTGTPPLRAIRTFKLIITDVNDNSPIFNEQQYVGHIYETSEPGTEVTRVKATDLDDDNNSIIKYSLKNTTSSESFNIDENSGIITTNSHINCDNDPTPILVVVASDMGKPSLSSSAIVKITIYDLNDNEPIFDKPLYNVTVAEDLPIGHCFLKVHATDPDCGVNSIVNYTLAQSTGKLSNEQLLVRSDTGEICVKSSLDYELSAYLELSVVATDRGGLSSIAIVRIHITDVNDNHPIFNPLIYNTTINIDDTSLQNEIILKLIATDNDDNSFGKVSYRITSGNDNGIFKIDNDGQLQIARNNYQNYFLKSTIYQLNITAVDGHGLKSNYDATAYITVSKKLKINNGQYSIPLCQKSRYNIPVKENILQNSIIGNVKEKLSTESSLFGKQNSRFFLATGDNEFSIDSNTGIIRTKITFDRELIDHYILSIGLKNDYGIGYCQVEISIEDVNDNLPLFKNSKVRISIPESQALDTPIYVAHATDPDITPSVPIRYIVGQESSNDLFGIDAHHGDIYLLRKLDYETQQRHMLFISAIDGGGLTSNQTITIEVQDVNDNPPVFERNEYSVDLSEGTKINSLILQVTALDLDTGNNARISYRLHGSLYFRINSNNGSIYLTKSLDRETMNYYKLTIYASDNGSPAATATTIVNINIIDENDNSPIFDKEYYTFDLQENLPSGTIIGCVSANDNDIGKNSLLKYTIVQQNSSFIIDSDTGIIKTRESLDREEKNIHDIILEAKDQGIPSKTTRVNLRINVLDVNDNSPDIIDPQGNIVSVREEQPIGTEVARVRAIDNDYGENGTITYSILKDRDSNGWNVFTIDSITGIIRTKLILDHEEHNVYRVSVQASDNGNPIKTSVRAFRVEVLGLADNRPTFTSTSLTFHVNEDAYIGKSIGLLSDTGSIGHVSYTLDLLTPKKSPLVTSNEQYPAFDVDTSTGQLVVAHTLDREYINEYQLKIRALDTTSIGNPQSIAVSVKIIIDDVNDNYPIWQNDPIIIYVNENTLIGTIIYNSTAIDIDSGENGELRYELINELPSNDSFMIDSLTGALIVIKTIDREDIDEYTLILRAYDCPLMSNKRLSSTVTVKIIVIDENDNNPYFVTTQNNKISLNEGTLPGTDIFRVIALDNDAGDNGRVTYVITSGNDDSKLSIDYDSGLITLIKPIISDTIIEVTASDHGIPARHTKIKLTITIINGQINGPPRLLINNPIVKVSEYLTIGGSIANVAAGVINDHVNVSFHVSPAYTDKFTISSNGLVTLVAPLDREKISYYDVPIIAKSSKLHDQTILKIQVDDENDNSPQFHPGSCYTLVVPENQDSAVIHAITAFDIDDGKNGDISYNIVGGNIGRKFKLDSKSGELSSSNLDRESQSTYVLSISAKDNGRPSLEARCNITIRVIDVNDNSPMFTESSQHNPSTNDYPSFTSHYDNFNYMSGKYTATISENLPTDSSVMTIRAVDPDQGVNGKITYSIFNEINWHFRIDNLTGVITTAGPLDRERQETYNFLVIATDGGLYNVKNSTIPVEINLTDVNDNSPIFIDTPLRKIISPSTQPGHSIMTIKAYDSDIGNNGEIIYSLSSSNDNEQSKFRINPNTGVLTTTNSLTQDYDKIYNIEIIARDKGNPSLSKSNFIELIITDNDNYLKMLKFQNDTYNIIVQENSPIGMEIIKVNAVRSDGRRQKILYSICSGNDYDTFIIDEETGTVKINDPTKLDAEIENNYIDNENILNDNLLQDNNQELINNINVLKNEKTKRVLTLVAKTTGTEPLMAYAKLIIYISDVNDNPPIFTQTQYSATIAEANDADQGINSKILYHIVDGNPDNAFTISPPYSGIVRTNIVLDREIRDKYRLTIIATDQGNPQLTGTAALSIRVIDVNDNQPTFPVHNVISVSEGTTVGSVLTTITANDVDSSPALIYTIGNVNDFGPFSIDRYGGKVTLTGPLDAEKQNEYTLKIIASDSIHQVTTDLIIRVNDVNDNIPRFNQAIYMATLADGWSENIGSGSVADLQEVIIVNATDNDILEENNKINYHLQYSVKGFTIDSLTGAIMVNRTALVRPLPKEIELIIIAKDTGKVSLHSTCLVIVRLNQLEYSSLTSKEFKININENIKRGTTIIKLNDIGLLDGTIISNGNNNNDTFEIFQDNLIVIKNLDREKKDKYLIQLGSKNDKSSMLNDGILITEDNVIVTIIINDINDNYPIFSDDINELSIKEDTPIDSLLIKINATDNDCPDTLASKITYNITSGNDAGLFKIDKTNGELRINSTLDCDLMPDSYSIVITACDNDKKIQLCTMKKLNIHIDDVNDNSPKFPVIEYVEFVGENEPIGTRVVSARAYDIDRGVFGNLNYTILSASDPTMIVNDFAVTDDSWKLFKIDKNNGLITTNVIFDYEQRNRYAFLIRATDYGGKYTQINVKIEIDSRDEFYPQFTERMYRFLLSDGVQTKIGTIIGYVRATDRDKGPDGRVVYQLSSQHTYLKLNRTTGALIIKKKLNYDIIEDCSRLIVSASSGRQGSLSNMTVVEVRLVESNSNDIYDANSLSASDNYKKNMTIETSSSFANWTVGLLLSLLLIILVMCGIYYVYLNNRKYNKSNSNNNNHHHHNHNNKSSLTGDCNNQTSSNSYVDPSAFDTIPIRNINSNNNNNNNNSNINNNSNNNNNIINSNCLLPSSSVTTSNGCSTNTFTTNLPPKYDEIPAYSTSRSSTNGGVSSRRHEQQQQQRRHHHPTSDLSESEQSGSSGRGSAEDDGDDEEIRMINEGGQTTGDSSSDLSVNNTQEYLARLGIVDNISSSVCTPRRPQEALPIDNIHLFDDVNDVGDADITTLIYGKINCDNNNTHLTSEIDSIGQGGPSMNGSLSSIVHSEEELAGSYNWDYLLDWGPQYQPLAHVFGEIARLKDDNASIKSGVSNNSTRLKKSLHNKPPPPPLLTSVAPRLLAAPALARGILPRSPISHDTSLYPSAALSPSFSPSLSPLATKVSPSISPLVPPTPTQRIHTSGRLPTAVVVNSDNQIRI</sequence>
<feature type="domain" description="Cadherin" evidence="17">
    <location>
        <begin position="2523"/>
        <end position="2627"/>
    </location>
</feature>